<accession>A0A8J2LY38</accession>
<sequence length="73" mass="7733">MSFDIVMVMIPSPVSLSGLSICSDVAIVTTDAVVDDTGCLIPSADTHLVLTVRRPRLSFDVLGQLKSTSFCSC</sequence>
<evidence type="ECO:0000313" key="2">
    <source>
        <dbReference type="Proteomes" id="UP000746747"/>
    </source>
</evidence>
<comment type="caution">
    <text evidence="1">The sequence shown here is derived from an EMBL/GenBank/DDBJ whole genome shotgun (WGS) entry which is preliminary data.</text>
</comment>
<name>A0A8J2LY38_9BILA</name>
<dbReference type="EMBL" id="CAKAEH010000879">
    <property type="protein sequence ID" value="CAG9532180.1"/>
    <property type="molecule type" value="Genomic_DNA"/>
</dbReference>
<protein>
    <submittedName>
        <fullName evidence="1">Uncharacterized protein</fullName>
    </submittedName>
</protein>
<gene>
    <name evidence="1" type="ORF">CJOHNSTONI_LOCUS2514</name>
</gene>
<reference evidence="1" key="1">
    <citation type="submission" date="2021-09" db="EMBL/GenBank/DDBJ databases">
        <authorList>
            <consortium name="Pathogen Informatics"/>
        </authorList>
    </citation>
    <scope>NUCLEOTIDE SEQUENCE</scope>
</reference>
<proteinExistence type="predicted"/>
<organism evidence="1 2">
    <name type="scientific">Cercopithifilaria johnstoni</name>
    <dbReference type="NCBI Taxonomy" id="2874296"/>
    <lineage>
        <taxon>Eukaryota</taxon>
        <taxon>Metazoa</taxon>
        <taxon>Ecdysozoa</taxon>
        <taxon>Nematoda</taxon>
        <taxon>Chromadorea</taxon>
        <taxon>Rhabditida</taxon>
        <taxon>Spirurina</taxon>
        <taxon>Spiruromorpha</taxon>
        <taxon>Filarioidea</taxon>
        <taxon>Onchocercidae</taxon>
        <taxon>Cercopithifilaria</taxon>
    </lineage>
</organism>
<dbReference type="Proteomes" id="UP000746747">
    <property type="component" value="Unassembled WGS sequence"/>
</dbReference>
<evidence type="ECO:0000313" key="1">
    <source>
        <dbReference type="EMBL" id="CAG9532180.1"/>
    </source>
</evidence>
<dbReference type="AlphaFoldDB" id="A0A8J2LY38"/>
<keyword evidence="2" id="KW-1185">Reference proteome</keyword>